<dbReference type="Proteomes" id="UP000249524">
    <property type="component" value="Unassembled WGS sequence"/>
</dbReference>
<keyword evidence="2" id="KW-1185">Reference proteome</keyword>
<organism evidence="1 2">
    <name type="scientific">Phenylobacterium kunshanense</name>
    <dbReference type="NCBI Taxonomy" id="1445034"/>
    <lineage>
        <taxon>Bacteria</taxon>
        <taxon>Pseudomonadati</taxon>
        <taxon>Pseudomonadota</taxon>
        <taxon>Alphaproteobacteria</taxon>
        <taxon>Caulobacterales</taxon>
        <taxon>Caulobacteraceae</taxon>
        <taxon>Phenylobacterium</taxon>
    </lineage>
</organism>
<dbReference type="AlphaFoldDB" id="A0A328B7X6"/>
<gene>
    <name evidence="1" type="ORF">DJ019_17955</name>
</gene>
<accession>A0A328B7X6</accession>
<dbReference type="RefSeq" id="WP_111277625.1">
    <property type="nucleotide sequence ID" value="NZ_QFYS01000010.1"/>
</dbReference>
<comment type="caution">
    <text evidence="1">The sequence shown here is derived from an EMBL/GenBank/DDBJ whole genome shotgun (WGS) entry which is preliminary data.</text>
</comment>
<evidence type="ECO:0000313" key="1">
    <source>
        <dbReference type="EMBL" id="RAK62745.1"/>
    </source>
</evidence>
<dbReference type="EMBL" id="QFYS01000010">
    <property type="protein sequence ID" value="RAK62745.1"/>
    <property type="molecule type" value="Genomic_DNA"/>
</dbReference>
<name>A0A328B7X6_9CAUL</name>
<protein>
    <recommendedName>
        <fullName evidence="3">DUF2188 domain-containing protein</fullName>
    </recommendedName>
</protein>
<reference evidence="1 2" key="1">
    <citation type="submission" date="2018-05" db="EMBL/GenBank/DDBJ databases">
        <authorList>
            <person name="Lanie J.A."/>
            <person name="Ng W.-L."/>
            <person name="Kazmierczak K.M."/>
            <person name="Andrzejewski T.M."/>
            <person name="Davidsen T.M."/>
            <person name="Wayne K.J."/>
            <person name="Tettelin H."/>
            <person name="Glass J.I."/>
            <person name="Rusch D."/>
            <person name="Podicherti R."/>
            <person name="Tsui H.-C.T."/>
            <person name="Winkler M.E."/>
        </authorList>
    </citation>
    <scope>NUCLEOTIDE SEQUENCE [LARGE SCALE GENOMIC DNA]</scope>
    <source>
        <strain evidence="1 2">BUT-10</strain>
    </source>
</reference>
<proteinExistence type="predicted"/>
<sequence length="69" mass="8005">MFDFTVRARSGHWILQDAEAGELGAYETRDEALAAAGDWMRLIEQPWPVLICDEDGEWRQTLVEPTRFH</sequence>
<dbReference type="OrthoDB" id="7210881at2"/>
<evidence type="ECO:0008006" key="3">
    <source>
        <dbReference type="Google" id="ProtNLM"/>
    </source>
</evidence>
<evidence type="ECO:0000313" key="2">
    <source>
        <dbReference type="Proteomes" id="UP000249524"/>
    </source>
</evidence>